<organism evidence="1 2">
    <name type="scientific">Xanthomonas perforans</name>
    <dbReference type="NCBI Taxonomy" id="442694"/>
    <lineage>
        <taxon>Bacteria</taxon>
        <taxon>Pseudomonadati</taxon>
        <taxon>Pseudomonadota</taxon>
        <taxon>Gammaproteobacteria</taxon>
        <taxon>Lysobacterales</taxon>
        <taxon>Lysobacteraceae</taxon>
        <taxon>Xanthomonas</taxon>
    </lineage>
</organism>
<feature type="non-terminal residue" evidence="1">
    <location>
        <position position="36"/>
    </location>
</feature>
<proteinExistence type="predicted"/>
<protein>
    <submittedName>
        <fullName evidence="1">Type II secretion system protein GspH</fullName>
    </submittedName>
</protein>
<accession>A0A7X5SBA4</accession>
<dbReference type="AlphaFoldDB" id="A0A7X5SBA4"/>
<name>A0A7X5SBA4_XANPE</name>
<sequence>MRVACQPLRHPRGVVGPGRPRTRGSSLLEMLLVIAL</sequence>
<reference evidence="1 2" key="1">
    <citation type="submission" date="2019-11" db="EMBL/GenBank/DDBJ databases">
        <title>Genome-resolved metagenomics to study the prevalence of co-infection and intraspecific heterogeneity among plant pathogen metapopulations.</title>
        <authorList>
            <person name="Newberry E."/>
            <person name="Bhandari R."/>
            <person name="Kemble J."/>
            <person name="Sikora E."/>
            <person name="Potnis N."/>
        </authorList>
    </citation>
    <scope>NUCLEOTIDE SEQUENCE [LARGE SCALE GENOMIC DNA]</scope>
    <source>
        <strain evidence="1">Xp_Tom_Tuscaloosa_18b</strain>
    </source>
</reference>
<evidence type="ECO:0000313" key="2">
    <source>
        <dbReference type="Proteomes" id="UP000471082"/>
    </source>
</evidence>
<evidence type="ECO:0000313" key="1">
    <source>
        <dbReference type="EMBL" id="NEL79550.1"/>
    </source>
</evidence>
<dbReference type="Proteomes" id="UP000471082">
    <property type="component" value="Unassembled WGS sequence"/>
</dbReference>
<gene>
    <name evidence="1" type="ORF">G3W61_25360</name>
</gene>
<comment type="caution">
    <text evidence="1">The sequence shown here is derived from an EMBL/GenBank/DDBJ whole genome shotgun (WGS) entry which is preliminary data.</text>
</comment>
<dbReference type="EMBL" id="JAAGYU010000736">
    <property type="protein sequence ID" value="NEL79550.1"/>
    <property type="molecule type" value="Genomic_DNA"/>
</dbReference>